<feature type="compositionally biased region" description="Basic and acidic residues" evidence="2">
    <location>
        <begin position="384"/>
        <end position="393"/>
    </location>
</feature>
<evidence type="ECO:0000313" key="4">
    <source>
        <dbReference type="Proteomes" id="UP000694620"/>
    </source>
</evidence>
<evidence type="ECO:0000313" key="3">
    <source>
        <dbReference type="Ensembl" id="ENSECRP00000025814.1"/>
    </source>
</evidence>
<proteinExistence type="inferred from homology"/>
<dbReference type="Gene3D" id="3.40.50.1820">
    <property type="entry name" value="alpha/beta hydrolase"/>
    <property type="match status" value="1"/>
</dbReference>
<reference evidence="3" key="3">
    <citation type="submission" date="2025-09" db="UniProtKB">
        <authorList>
            <consortium name="Ensembl"/>
        </authorList>
    </citation>
    <scope>IDENTIFICATION</scope>
</reference>
<name>A0A8C4T3V2_ERPCA</name>
<dbReference type="GeneTree" id="ENSGT00950000182872"/>
<dbReference type="Pfam" id="PF03096">
    <property type="entry name" value="Ndr"/>
    <property type="match status" value="1"/>
</dbReference>
<organism evidence="3 4">
    <name type="scientific">Erpetoichthys calabaricus</name>
    <name type="common">Rope fish</name>
    <name type="synonym">Calamoichthys calabaricus</name>
    <dbReference type="NCBI Taxonomy" id="27687"/>
    <lineage>
        <taxon>Eukaryota</taxon>
        <taxon>Metazoa</taxon>
        <taxon>Chordata</taxon>
        <taxon>Craniata</taxon>
        <taxon>Vertebrata</taxon>
        <taxon>Euteleostomi</taxon>
        <taxon>Actinopterygii</taxon>
        <taxon>Polypteriformes</taxon>
        <taxon>Polypteridae</taxon>
        <taxon>Erpetoichthys</taxon>
    </lineage>
</organism>
<comment type="similarity">
    <text evidence="1">Belongs to the NDRG family.</text>
</comment>
<dbReference type="OrthoDB" id="741027at2759"/>
<dbReference type="Proteomes" id="UP000694620">
    <property type="component" value="Chromosome 13"/>
</dbReference>
<feature type="compositionally biased region" description="Basic and acidic residues" evidence="2">
    <location>
        <begin position="347"/>
        <end position="370"/>
    </location>
</feature>
<dbReference type="InterPro" id="IPR029058">
    <property type="entry name" value="AB_hydrolase_fold"/>
</dbReference>
<keyword evidence="4" id="KW-1185">Reference proteome</keyword>
<dbReference type="Ensembl" id="ENSECRT00000026356.1">
    <property type="protein sequence ID" value="ENSECRP00000025814.1"/>
    <property type="gene ID" value="ENSECRG00000017437.1"/>
</dbReference>
<gene>
    <name evidence="3" type="primary">NDRG1</name>
    <name evidence="3" type="synonym">LOC114664142</name>
</gene>
<dbReference type="AlphaFoldDB" id="A0A8C4T3V2"/>
<protein>
    <submittedName>
        <fullName evidence="3">N-myc downstream regulated 1b</fullName>
    </submittedName>
</protein>
<dbReference type="SUPFAM" id="SSF53474">
    <property type="entry name" value="alpha/beta-Hydrolases"/>
    <property type="match status" value="1"/>
</dbReference>
<dbReference type="PANTHER" id="PTHR11034">
    <property type="entry name" value="N-MYC DOWNSTREAM REGULATED"/>
    <property type="match status" value="1"/>
</dbReference>
<accession>A0A8C4T3V2</accession>
<evidence type="ECO:0000256" key="2">
    <source>
        <dbReference type="SAM" id="MobiDB-lite"/>
    </source>
</evidence>
<feature type="compositionally biased region" description="Polar residues" evidence="2">
    <location>
        <begin position="329"/>
        <end position="341"/>
    </location>
</feature>
<sequence length="393" mass="43233">MTDEMQDIQLESKPLIERDLPGLKEAIQQLVTQEHDLETPNGVLHITLCGVPKGNRPVILTYHDIGLNYKSCFDPLFNYEDMHEITQHFAVCHVDAPGQQIGATALPTGYNYPSMDQLSEVLPMVLKHFGLKSVIGLGIGAGAYILARFALLSPDMVEGLVLININPCAEGWMDWAAHKISGWAHALPEMVITHLFGKDEIHNNHELIQTYRQHISNEVNQHNLQLFVDAYNSRRDLEIERPVHGGNANIKTLKCPTLLVVGDSSPAVDAVVECNSKLDPTKTTLLKMADCGGLPQVDQPGKLTEAFKYFIQGMGYMPSASMTRLVRSRTASNSSVTSFEGNRSRSHTGEGNRSRTHTTDGSRSRSHTDTQLDSSNGPGAIDQSVHKSAEVSC</sequence>
<dbReference type="FunFam" id="3.40.50.1820:FF:000006">
    <property type="entry name" value="NDRG family member 3"/>
    <property type="match status" value="1"/>
</dbReference>
<feature type="region of interest" description="Disordered" evidence="2">
    <location>
        <begin position="327"/>
        <end position="393"/>
    </location>
</feature>
<reference evidence="3" key="1">
    <citation type="submission" date="2021-06" db="EMBL/GenBank/DDBJ databases">
        <authorList>
            <consortium name="Wellcome Sanger Institute Data Sharing"/>
        </authorList>
    </citation>
    <scope>NUCLEOTIDE SEQUENCE [LARGE SCALE GENOMIC DNA]</scope>
</reference>
<reference evidence="3" key="2">
    <citation type="submission" date="2025-08" db="UniProtKB">
        <authorList>
            <consortium name="Ensembl"/>
        </authorList>
    </citation>
    <scope>IDENTIFICATION</scope>
</reference>
<dbReference type="InterPro" id="IPR004142">
    <property type="entry name" value="NDRG"/>
</dbReference>
<evidence type="ECO:0000256" key="1">
    <source>
        <dbReference type="ARBA" id="ARBA00005598"/>
    </source>
</evidence>